<organism evidence="2">
    <name type="scientific">Hexamita inflata</name>
    <dbReference type="NCBI Taxonomy" id="28002"/>
    <lineage>
        <taxon>Eukaryota</taxon>
        <taxon>Metamonada</taxon>
        <taxon>Diplomonadida</taxon>
        <taxon>Hexamitidae</taxon>
        <taxon>Hexamitinae</taxon>
        <taxon>Hexamita</taxon>
    </lineage>
</organism>
<dbReference type="EMBL" id="CATOUU010000923">
    <property type="protein sequence ID" value="CAI9959744.1"/>
    <property type="molecule type" value="Genomic_DNA"/>
</dbReference>
<protein>
    <submittedName>
        <fullName evidence="3">Hypothetical_protein</fullName>
    </submittedName>
</protein>
<accession>A0AA86QHX4</accession>
<dbReference type="Proteomes" id="UP001642409">
    <property type="component" value="Unassembled WGS sequence"/>
</dbReference>
<sequence>MKDQVKSELGLCVLEFNLGAFGAYWRFVGGLGCEIWPPGHFWRLIWSESSDIGLLTLLLLDEYFGEYQKILSLLHLKISPPCRDCVNFWATFGNLCLEYGVGTRVFAAWCLDSGLELGICLFSSLAFASGPCFWPPCSLFACWMGLEN</sequence>
<dbReference type="EMBL" id="CAXDID020000642">
    <property type="protein sequence ID" value="CAL6107913.1"/>
    <property type="molecule type" value="Genomic_DNA"/>
</dbReference>
<evidence type="ECO:0000313" key="3">
    <source>
        <dbReference type="EMBL" id="CAL6107913.1"/>
    </source>
</evidence>
<keyword evidence="5" id="KW-1185">Reference proteome</keyword>
<reference evidence="2" key="1">
    <citation type="submission" date="2023-06" db="EMBL/GenBank/DDBJ databases">
        <authorList>
            <person name="Kurt Z."/>
        </authorList>
    </citation>
    <scope>NUCLEOTIDE SEQUENCE</scope>
</reference>
<evidence type="ECO:0000313" key="1">
    <source>
        <dbReference type="EMBL" id="CAI9914844.1"/>
    </source>
</evidence>
<dbReference type="EMBL" id="CATOUU010000059">
    <property type="protein sequence ID" value="CAI9914844.1"/>
    <property type="molecule type" value="Genomic_DNA"/>
</dbReference>
<dbReference type="EMBL" id="CAXDID020000918">
    <property type="protein sequence ID" value="CAL6115817.1"/>
    <property type="molecule type" value="Genomic_DNA"/>
</dbReference>
<dbReference type="AlphaFoldDB" id="A0AA86QHX4"/>
<comment type="caution">
    <text evidence="2">The sequence shown here is derived from an EMBL/GenBank/DDBJ whole genome shotgun (WGS) entry which is preliminary data.</text>
</comment>
<evidence type="ECO:0000313" key="4">
    <source>
        <dbReference type="EMBL" id="CAL6115817.1"/>
    </source>
</evidence>
<proteinExistence type="predicted"/>
<evidence type="ECO:0000313" key="2">
    <source>
        <dbReference type="EMBL" id="CAI9959744.1"/>
    </source>
</evidence>
<evidence type="ECO:0000313" key="5">
    <source>
        <dbReference type="Proteomes" id="UP001642409"/>
    </source>
</evidence>
<name>A0AA86QHX4_9EUKA</name>
<gene>
    <name evidence="1" type="ORF">HINF_LOCUS2489</name>
    <name evidence="2" type="ORF">HINF_LOCUS47389</name>
    <name evidence="3" type="ORF">HINF_LOCUS74716</name>
    <name evidence="4" type="ORF">HINF_LOCUS78792</name>
</gene>
<reference evidence="3 5" key="2">
    <citation type="submission" date="2024-07" db="EMBL/GenBank/DDBJ databases">
        <authorList>
            <person name="Akdeniz Z."/>
        </authorList>
    </citation>
    <scope>NUCLEOTIDE SEQUENCE [LARGE SCALE GENOMIC DNA]</scope>
</reference>